<dbReference type="Proteomes" id="UP000249204">
    <property type="component" value="Unassembled WGS sequence"/>
</dbReference>
<dbReference type="Pfam" id="PF12833">
    <property type="entry name" value="HTH_18"/>
    <property type="match status" value="1"/>
</dbReference>
<feature type="region of interest" description="Disordered" evidence="4">
    <location>
        <begin position="1"/>
        <end position="90"/>
    </location>
</feature>
<dbReference type="InterPro" id="IPR009057">
    <property type="entry name" value="Homeodomain-like_sf"/>
</dbReference>
<evidence type="ECO:0000256" key="2">
    <source>
        <dbReference type="ARBA" id="ARBA00023125"/>
    </source>
</evidence>
<dbReference type="PROSITE" id="PS01124">
    <property type="entry name" value="HTH_ARAC_FAMILY_2"/>
    <property type="match status" value="1"/>
</dbReference>
<evidence type="ECO:0000259" key="5">
    <source>
        <dbReference type="PROSITE" id="PS01124"/>
    </source>
</evidence>
<gene>
    <name evidence="7" type="ORF">DN757_12495</name>
</gene>
<dbReference type="PANTHER" id="PTHR43280">
    <property type="entry name" value="ARAC-FAMILY TRANSCRIPTIONAL REGULATOR"/>
    <property type="match status" value="1"/>
</dbReference>
<comment type="caution">
    <text evidence="7">The sequence shown here is derived from an EMBL/GenBank/DDBJ whole genome shotgun (WGS) entry which is preliminary data.</text>
</comment>
<evidence type="ECO:0000256" key="3">
    <source>
        <dbReference type="ARBA" id="ARBA00023163"/>
    </source>
</evidence>
<reference evidence="7 8" key="1">
    <citation type="submission" date="2018-06" db="EMBL/GenBank/DDBJ databases">
        <title>Isolation of heavy metals resistant Paenibacillus silvae NC2 from Gold-Copper mine in ZiJin, China.</title>
        <authorList>
            <person name="Xu J."/>
            <person name="Mazhar H.S."/>
            <person name="Rensing C."/>
        </authorList>
    </citation>
    <scope>NUCLEOTIDE SEQUENCE [LARGE SCALE GENOMIC DNA]</scope>
    <source>
        <strain evidence="7 8">NC2</strain>
    </source>
</reference>
<dbReference type="PANTHER" id="PTHR43280:SF28">
    <property type="entry name" value="HTH-TYPE TRANSCRIPTIONAL ACTIVATOR RHAS"/>
    <property type="match status" value="1"/>
</dbReference>
<evidence type="ECO:0000313" key="7">
    <source>
        <dbReference type="EMBL" id="PZT55312.1"/>
    </source>
</evidence>
<dbReference type="InterPro" id="IPR018060">
    <property type="entry name" value="HTH_AraC"/>
</dbReference>
<protein>
    <recommendedName>
        <fullName evidence="9">AraC family transcriptional regulator</fullName>
    </recommendedName>
</protein>
<dbReference type="GO" id="GO:0003700">
    <property type="term" value="F:DNA-binding transcription factor activity"/>
    <property type="evidence" value="ECO:0007669"/>
    <property type="project" value="InterPro"/>
</dbReference>
<dbReference type="Gene3D" id="1.10.10.60">
    <property type="entry name" value="Homeodomain-like"/>
    <property type="match status" value="2"/>
</dbReference>
<dbReference type="InterPro" id="IPR002491">
    <property type="entry name" value="ABC_transptr_periplasmic_BD"/>
</dbReference>
<dbReference type="Pfam" id="PF01497">
    <property type="entry name" value="Peripla_BP_2"/>
    <property type="match status" value="1"/>
</dbReference>
<name>A0A2W6NH74_9BACL</name>
<evidence type="ECO:0000313" key="8">
    <source>
        <dbReference type="Proteomes" id="UP000249204"/>
    </source>
</evidence>
<organism evidence="7 8">
    <name type="scientific">Paenibacillus silvae</name>
    <dbReference type="NCBI Taxonomy" id="1325358"/>
    <lineage>
        <taxon>Bacteria</taxon>
        <taxon>Bacillati</taxon>
        <taxon>Bacillota</taxon>
        <taxon>Bacilli</taxon>
        <taxon>Bacillales</taxon>
        <taxon>Paenibacillaceae</taxon>
        <taxon>Paenibacillus</taxon>
    </lineage>
</organism>
<accession>A0A2W6NH74</accession>
<dbReference type="PROSITE" id="PS00041">
    <property type="entry name" value="HTH_ARAC_FAMILY_1"/>
    <property type="match status" value="1"/>
</dbReference>
<dbReference type="InterPro" id="IPR018062">
    <property type="entry name" value="HTH_AraC-typ_CS"/>
</dbReference>
<dbReference type="SUPFAM" id="SSF53807">
    <property type="entry name" value="Helical backbone' metal receptor"/>
    <property type="match status" value="1"/>
</dbReference>
<proteinExistence type="predicted"/>
<sequence length="645" mass="73509">MISKRNIDHNRIPSDNELTERPCGDNNKRSTPDAKSALMLDSGTTEYASNISSISTSNSSKTVRTNTPKSTPLSTKDTKTTAVTEQGKSASSSLDLNKELEHFLKHALLELRQAKHINTHRPFQWHKAALTHHTFIYMHRFTGTLNVNGESSRIMRKSACLFTPGTCLELVADADHETEVYIIKYDLFRAIEKTEARRVYERELHSPVTGLIQGPFYGIQRITAQITELAQSDHEAASRDIKAQLLLTDLLYMLWPEDNKSAAAEENRNNPEAWLKTTLQYMQQHYMHEIKLDTLAELAGMHPSYYSQLFKSRMQKNPIEYITHLRMNRAKEMLLTSDLRIRDIAREVGYRDEFYFSRRFRNYAGYAPTAYTKQVYRNIVSLSYPYTDHLMTLGITPCAAQIQGHVPHMPSSLKLPFHAYEPWEQGRQAFLDVHPELILTKDNAAAKAMEHIGDVAPIITIPWNETDVFGHLERIAAIVDRTRAARDWLDGHERKAERARKKVKELAGSLTVAVGTLTAKGPRMYSHRNFGHVFYRTLQLAAPPRIQAELHGKAPGVGYNWMPFTPGEWHGLEADVLVLAIDNMHNRAALLQKLKNDPLWSSHPAVRNGRVHLVDWSAWVVYAPYSINIQLEEALSMLTSRPVLL</sequence>
<dbReference type="RefSeq" id="WP_111270557.1">
    <property type="nucleotide sequence ID" value="NZ_QKWW01000032.1"/>
</dbReference>
<dbReference type="PROSITE" id="PS50983">
    <property type="entry name" value="FE_B12_PBP"/>
    <property type="match status" value="1"/>
</dbReference>
<dbReference type="AlphaFoldDB" id="A0A2W6NH74"/>
<evidence type="ECO:0000256" key="4">
    <source>
        <dbReference type="SAM" id="MobiDB-lite"/>
    </source>
</evidence>
<feature type="compositionally biased region" description="Basic and acidic residues" evidence="4">
    <location>
        <begin position="1"/>
        <end position="32"/>
    </location>
</feature>
<keyword evidence="3" id="KW-0804">Transcription</keyword>
<evidence type="ECO:0000256" key="1">
    <source>
        <dbReference type="ARBA" id="ARBA00023015"/>
    </source>
</evidence>
<feature type="compositionally biased region" description="Polar residues" evidence="4">
    <location>
        <begin position="61"/>
        <end position="90"/>
    </location>
</feature>
<feature type="domain" description="Fe/B12 periplasmic-binding" evidence="6">
    <location>
        <begin position="378"/>
        <end position="642"/>
    </location>
</feature>
<keyword evidence="2" id="KW-0238">DNA-binding</keyword>
<dbReference type="SMART" id="SM00342">
    <property type="entry name" value="HTH_ARAC"/>
    <property type="match status" value="1"/>
</dbReference>
<dbReference type="EMBL" id="QKWW01000032">
    <property type="protein sequence ID" value="PZT55312.1"/>
    <property type="molecule type" value="Genomic_DNA"/>
</dbReference>
<evidence type="ECO:0000259" key="6">
    <source>
        <dbReference type="PROSITE" id="PS50983"/>
    </source>
</evidence>
<evidence type="ECO:0008006" key="9">
    <source>
        <dbReference type="Google" id="ProtNLM"/>
    </source>
</evidence>
<feature type="domain" description="HTH araC/xylS-type" evidence="5">
    <location>
        <begin position="276"/>
        <end position="374"/>
    </location>
</feature>
<feature type="compositionally biased region" description="Low complexity" evidence="4">
    <location>
        <begin position="49"/>
        <end position="60"/>
    </location>
</feature>
<dbReference type="Gene3D" id="3.40.50.1980">
    <property type="entry name" value="Nitrogenase molybdenum iron protein domain"/>
    <property type="match status" value="2"/>
</dbReference>
<dbReference type="GO" id="GO:0043565">
    <property type="term" value="F:sequence-specific DNA binding"/>
    <property type="evidence" value="ECO:0007669"/>
    <property type="project" value="InterPro"/>
</dbReference>
<dbReference type="SUPFAM" id="SSF46689">
    <property type="entry name" value="Homeodomain-like"/>
    <property type="match status" value="2"/>
</dbReference>
<keyword evidence="1" id="KW-0805">Transcription regulation</keyword>